<protein>
    <submittedName>
        <fullName evidence="2">Uncharacterized protein</fullName>
    </submittedName>
</protein>
<sequence length="349" mass="39830">MIEIVNLKNIKLKYCGMLFNAPEVMPTIQQVEHTFGATHPGVFDAEKQTFTLNFRGISFCFNVDSKFQACSAQCGLGSLQFASGTSPNVSRVIIFSGNPVPGQDILNVPSHPMSCYKGLTYLERLEVQRNHKSTNGFIIQLYLEGSGSNRGRKVSYNREINFGMTCQDVTSMLGAPSQVFYKSEDKMKIHSPNVHRHISVPRRSDYFFNYFTLGFDILFDAKTHKVKKLIVHTNFPGHYNFNIYHRCEFSIALNSEKSNYNNIPSDCKKYNDKKSKPIVVNTFTKWDDISDRLKHSERPVVLNRGSSENSTNPFGSTFCYGYQDMVFEVMQNQHIASITFYKNDIEDDV</sequence>
<dbReference type="Pfam" id="PF03676">
    <property type="entry name" value="PHAF1"/>
    <property type="match status" value="1"/>
</dbReference>
<evidence type="ECO:0000256" key="1">
    <source>
        <dbReference type="ARBA" id="ARBA00024339"/>
    </source>
</evidence>
<dbReference type="PANTHER" id="PTHR13465">
    <property type="entry name" value="UPF0183 PROTEIN"/>
    <property type="match status" value="1"/>
</dbReference>
<dbReference type="OrthoDB" id="411211at2759"/>
<reference evidence="2 3" key="1">
    <citation type="submission" date="2019-08" db="EMBL/GenBank/DDBJ databases">
        <authorList>
            <person name="Alioto T."/>
            <person name="Alioto T."/>
            <person name="Gomez Garrido J."/>
        </authorList>
    </citation>
    <scope>NUCLEOTIDE SEQUENCE [LARGE SCALE GENOMIC DNA]</scope>
</reference>
<comment type="similarity">
    <text evidence="1">Belongs to the PHAF1 family.</text>
</comment>
<dbReference type="PANTHER" id="PTHR13465:SF2">
    <property type="entry name" value="PHAGOSOME ASSEMBLY FACTOR 1"/>
    <property type="match status" value="1"/>
</dbReference>
<dbReference type="Proteomes" id="UP000325440">
    <property type="component" value="Unassembled WGS sequence"/>
</dbReference>
<proteinExistence type="inferred from homology"/>
<dbReference type="InterPro" id="IPR005373">
    <property type="entry name" value="PHAF1"/>
</dbReference>
<dbReference type="AlphaFoldDB" id="A0A5E4N0C3"/>
<name>A0A5E4N0C3_9HEMI</name>
<evidence type="ECO:0000313" key="2">
    <source>
        <dbReference type="EMBL" id="VVC38114.1"/>
    </source>
</evidence>
<evidence type="ECO:0000313" key="3">
    <source>
        <dbReference type="Proteomes" id="UP000325440"/>
    </source>
</evidence>
<keyword evidence="3" id="KW-1185">Reference proteome</keyword>
<organism evidence="2 3">
    <name type="scientific">Cinara cedri</name>
    <dbReference type="NCBI Taxonomy" id="506608"/>
    <lineage>
        <taxon>Eukaryota</taxon>
        <taxon>Metazoa</taxon>
        <taxon>Ecdysozoa</taxon>
        <taxon>Arthropoda</taxon>
        <taxon>Hexapoda</taxon>
        <taxon>Insecta</taxon>
        <taxon>Pterygota</taxon>
        <taxon>Neoptera</taxon>
        <taxon>Paraneoptera</taxon>
        <taxon>Hemiptera</taxon>
        <taxon>Sternorrhyncha</taxon>
        <taxon>Aphidomorpha</taxon>
        <taxon>Aphidoidea</taxon>
        <taxon>Aphididae</taxon>
        <taxon>Lachninae</taxon>
        <taxon>Cinara</taxon>
    </lineage>
</organism>
<dbReference type="InterPro" id="IPR039156">
    <property type="entry name" value="PHAF1/BROMI"/>
</dbReference>
<dbReference type="GO" id="GO:0005802">
    <property type="term" value="C:trans-Golgi network"/>
    <property type="evidence" value="ECO:0007669"/>
    <property type="project" value="TreeGrafter"/>
</dbReference>
<gene>
    <name evidence="2" type="ORF">CINCED_3A014171</name>
</gene>
<accession>A0A5E4N0C3</accession>
<dbReference type="GO" id="GO:0043001">
    <property type="term" value="P:Golgi to plasma membrane protein transport"/>
    <property type="evidence" value="ECO:0007669"/>
    <property type="project" value="TreeGrafter"/>
</dbReference>
<dbReference type="EMBL" id="CABPRJ010001463">
    <property type="protein sequence ID" value="VVC38114.1"/>
    <property type="molecule type" value="Genomic_DNA"/>
</dbReference>